<keyword evidence="3" id="KW-1185">Reference proteome</keyword>
<protein>
    <recommendedName>
        <fullName evidence="1">HTH cro/C1-type domain-containing protein</fullName>
    </recommendedName>
</protein>
<dbReference type="SUPFAM" id="SSF47413">
    <property type="entry name" value="lambda repressor-like DNA-binding domains"/>
    <property type="match status" value="1"/>
</dbReference>
<dbReference type="RefSeq" id="WP_344294970.1">
    <property type="nucleotide sequence ID" value="NZ_BAAANJ010000004.1"/>
</dbReference>
<evidence type="ECO:0000259" key="1">
    <source>
        <dbReference type="PROSITE" id="PS50943"/>
    </source>
</evidence>
<dbReference type="InterPro" id="IPR001387">
    <property type="entry name" value="Cro/C1-type_HTH"/>
</dbReference>
<dbReference type="SMART" id="SM00530">
    <property type="entry name" value="HTH_XRE"/>
    <property type="match status" value="1"/>
</dbReference>
<comment type="caution">
    <text evidence="2">The sequence shown here is derived from an EMBL/GenBank/DDBJ whole genome shotgun (WGS) entry which is preliminary data.</text>
</comment>
<dbReference type="Pfam" id="PF01381">
    <property type="entry name" value="HTH_3"/>
    <property type="match status" value="1"/>
</dbReference>
<proteinExistence type="predicted"/>
<evidence type="ECO:0000313" key="3">
    <source>
        <dbReference type="Proteomes" id="UP001500002"/>
    </source>
</evidence>
<dbReference type="EMBL" id="BAAANJ010000004">
    <property type="protein sequence ID" value="GAA1807378.1"/>
    <property type="molecule type" value="Genomic_DNA"/>
</dbReference>
<dbReference type="Gene3D" id="1.10.260.40">
    <property type="entry name" value="lambda repressor-like DNA-binding domains"/>
    <property type="match status" value="1"/>
</dbReference>
<gene>
    <name evidence="2" type="ORF">GCM10009749_14640</name>
</gene>
<dbReference type="CDD" id="cd00093">
    <property type="entry name" value="HTH_XRE"/>
    <property type="match status" value="1"/>
</dbReference>
<dbReference type="Proteomes" id="UP001500002">
    <property type="component" value="Unassembled WGS sequence"/>
</dbReference>
<accession>A0ABN2M2S9</accession>
<name>A0ABN2M2S9_9MICO</name>
<reference evidence="2 3" key="1">
    <citation type="journal article" date="2019" name="Int. J. Syst. Evol. Microbiol.">
        <title>The Global Catalogue of Microorganisms (GCM) 10K type strain sequencing project: providing services to taxonomists for standard genome sequencing and annotation.</title>
        <authorList>
            <consortium name="The Broad Institute Genomics Platform"/>
            <consortium name="The Broad Institute Genome Sequencing Center for Infectious Disease"/>
            <person name="Wu L."/>
            <person name="Ma J."/>
        </authorList>
    </citation>
    <scope>NUCLEOTIDE SEQUENCE [LARGE SCALE GENOMIC DNA]</scope>
    <source>
        <strain evidence="2 3">JCM 14322</strain>
    </source>
</reference>
<dbReference type="PROSITE" id="PS50943">
    <property type="entry name" value="HTH_CROC1"/>
    <property type="match status" value="1"/>
</dbReference>
<sequence>MSTHIRDTRTRRGLTIYDLADLLGVTAGAVSQMERSERDDSIRISTLKRALKAMGAELSTGTADAPMDARHLMTARAAAGYIAAELAIDDENAALRIAVQAIEHFRRARTREEIRDFLRVPASTGDDRWDTLLATAIAWDAKRRGIRAPSWTWKPPLATEWLPATPGQPAERYLEMIRQSAEPEFLEKGILMRDRDLAVA</sequence>
<dbReference type="InterPro" id="IPR010982">
    <property type="entry name" value="Lambda_DNA-bd_dom_sf"/>
</dbReference>
<organism evidence="2 3">
    <name type="scientific">Agromyces neolithicus</name>
    <dbReference type="NCBI Taxonomy" id="269420"/>
    <lineage>
        <taxon>Bacteria</taxon>
        <taxon>Bacillati</taxon>
        <taxon>Actinomycetota</taxon>
        <taxon>Actinomycetes</taxon>
        <taxon>Micrococcales</taxon>
        <taxon>Microbacteriaceae</taxon>
        <taxon>Agromyces</taxon>
    </lineage>
</organism>
<feature type="domain" description="HTH cro/C1-type" evidence="1">
    <location>
        <begin position="5"/>
        <end position="63"/>
    </location>
</feature>
<evidence type="ECO:0000313" key="2">
    <source>
        <dbReference type="EMBL" id="GAA1807378.1"/>
    </source>
</evidence>